<dbReference type="EMBL" id="VSSQ01046633">
    <property type="protein sequence ID" value="MPN00600.1"/>
    <property type="molecule type" value="Genomic_DNA"/>
</dbReference>
<evidence type="ECO:0000256" key="2">
    <source>
        <dbReference type="ARBA" id="ARBA00023125"/>
    </source>
</evidence>
<dbReference type="PANTHER" id="PTHR43537">
    <property type="entry name" value="TRANSCRIPTIONAL REGULATOR, GNTR FAMILY"/>
    <property type="match status" value="1"/>
</dbReference>
<keyword evidence="2" id="KW-0238">DNA-binding</keyword>
<keyword evidence="1" id="KW-0805">Transcription regulation</keyword>
<dbReference type="InterPro" id="IPR011711">
    <property type="entry name" value="GntR_C"/>
</dbReference>
<dbReference type="AlphaFoldDB" id="A0A645EH00"/>
<evidence type="ECO:0000256" key="1">
    <source>
        <dbReference type="ARBA" id="ARBA00023015"/>
    </source>
</evidence>
<comment type="caution">
    <text evidence="5">The sequence shown here is derived from an EMBL/GenBank/DDBJ whole genome shotgun (WGS) entry which is preliminary data.</text>
</comment>
<proteinExistence type="predicted"/>
<organism evidence="5">
    <name type="scientific">bioreactor metagenome</name>
    <dbReference type="NCBI Taxonomy" id="1076179"/>
    <lineage>
        <taxon>unclassified sequences</taxon>
        <taxon>metagenomes</taxon>
        <taxon>ecological metagenomes</taxon>
    </lineage>
</organism>
<sequence>MELLALDLAISRGTDEEIELVQTAMDDLRASVLSGKPWATAGTSFHTRIAEMSGNVLLLKFVDSLAYSIGKYKDFLIEANTSMDRHIADHQAILDALRNRDREAGEIAVRRHMISTEEDIKRLVNENSATHFVIR</sequence>
<keyword evidence="3" id="KW-0804">Transcription</keyword>
<dbReference type="PANTHER" id="PTHR43537:SF5">
    <property type="entry name" value="UXU OPERON TRANSCRIPTIONAL REGULATOR"/>
    <property type="match status" value="1"/>
</dbReference>
<reference evidence="5" key="1">
    <citation type="submission" date="2019-08" db="EMBL/GenBank/DDBJ databases">
        <authorList>
            <person name="Kucharzyk K."/>
            <person name="Murdoch R.W."/>
            <person name="Higgins S."/>
            <person name="Loffler F."/>
        </authorList>
    </citation>
    <scope>NUCLEOTIDE SEQUENCE</scope>
</reference>
<accession>A0A645EH00</accession>
<name>A0A645EH00_9ZZZZ</name>
<dbReference type="SMART" id="SM00895">
    <property type="entry name" value="FCD"/>
    <property type="match status" value="1"/>
</dbReference>
<feature type="domain" description="GntR C-terminal" evidence="4">
    <location>
        <begin position="1"/>
        <end position="115"/>
    </location>
</feature>
<evidence type="ECO:0000259" key="4">
    <source>
        <dbReference type="SMART" id="SM00895"/>
    </source>
</evidence>
<gene>
    <name evidence="5" type="ORF">SDC9_147796</name>
</gene>
<dbReference type="SUPFAM" id="SSF48008">
    <property type="entry name" value="GntR ligand-binding domain-like"/>
    <property type="match status" value="1"/>
</dbReference>
<dbReference type="InterPro" id="IPR008920">
    <property type="entry name" value="TF_FadR/GntR_C"/>
</dbReference>
<evidence type="ECO:0000256" key="3">
    <source>
        <dbReference type="ARBA" id="ARBA00023163"/>
    </source>
</evidence>
<dbReference type="Gene3D" id="1.20.120.530">
    <property type="entry name" value="GntR ligand-binding domain-like"/>
    <property type="match status" value="1"/>
</dbReference>
<dbReference type="GO" id="GO:0003677">
    <property type="term" value="F:DNA binding"/>
    <property type="evidence" value="ECO:0007669"/>
    <property type="project" value="UniProtKB-KW"/>
</dbReference>
<evidence type="ECO:0000313" key="5">
    <source>
        <dbReference type="EMBL" id="MPN00600.1"/>
    </source>
</evidence>
<dbReference type="Pfam" id="PF07729">
    <property type="entry name" value="FCD"/>
    <property type="match status" value="1"/>
</dbReference>
<protein>
    <recommendedName>
        <fullName evidence="4">GntR C-terminal domain-containing protein</fullName>
    </recommendedName>
</protein>